<dbReference type="EMBL" id="OJIN01000106">
    <property type="protein sequence ID" value="SPD73764.1"/>
    <property type="molecule type" value="Genomic_DNA"/>
</dbReference>
<protein>
    <submittedName>
        <fullName evidence="2">Uncharacterized protein</fullName>
    </submittedName>
</protein>
<evidence type="ECO:0000313" key="2">
    <source>
        <dbReference type="EMBL" id="SPD73764.1"/>
    </source>
</evidence>
<gene>
    <name evidence="2" type="ORF">PITCH_A1940004</name>
</gene>
<dbReference type="AlphaFoldDB" id="A0A445MW49"/>
<name>A0A445MW49_9BACT</name>
<proteinExistence type="predicted"/>
<keyword evidence="1" id="KW-1133">Transmembrane helix</keyword>
<sequence length="115" mass="13744">MSWEPRENLIWIYVPEEIFLSAPLRKSKIINLPYKAALMKMYSKEGAVMMDAQSLRREGDNLIMKGKIMEAMSMSIYLKPEDIWEARKLLSWSIIWYLPVIIIKGWWRSMMKKRT</sequence>
<reference evidence="2" key="1">
    <citation type="submission" date="2018-01" db="EMBL/GenBank/DDBJ databases">
        <authorList>
            <person name="Regsiter A."/>
            <person name="William W."/>
        </authorList>
    </citation>
    <scope>NUCLEOTIDE SEQUENCE</scope>
    <source>
        <strain evidence="2">TRIP AH-1</strain>
    </source>
</reference>
<keyword evidence="1" id="KW-0812">Transmembrane</keyword>
<organism evidence="2">
    <name type="scientific">uncultured Desulfobacterium sp</name>
    <dbReference type="NCBI Taxonomy" id="201089"/>
    <lineage>
        <taxon>Bacteria</taxon>
        <taxon>Pseudomonadati</taxon>
        <taxon>Thermodesulfobacteriota</taxon>
        <taxon>Desulfobacteria</taxon>
        <taxon>Desulfobacterales</taxon>
        <taxon>Desulfobacteriaceae</taxon>
        <taxon>Desulfobacterium</taxon>
        <taxon>environmental samples</taxon>
    </lineage>
</organism>
<feature type="transmembrane region" description="Helical" evidence="1">
    <location>
        <begin position="89"/>
        <end position="107"/>
    </location>
</feature>
<keyword evidence="1" id="KW-0472">Membrane</keyword>
<accession>A0A445MW49</accession>
<evidence type="ECO:0000256" key="1">
    <source>
        <dbReference type="SAM" id="Phobius"/>
    </source>
</evidence>